<feature type="signal peptide" evidence="2">
    <location>
        <begin position="1"/>
        <end position="25"/>
    </location>
</feature>
<proteinExistence type="predicted"/>
<dbReference type="Proteomes" id="UP000325438">
    <property type="component" value="Unassembled WGS sequence"/>
</dbReference>
<protein>
    <submittedName>
        <fullName evidence="3">Uncharacterized protein</fullName>
    </submittedName>
</protein>
<organism evidence="3 4">
    <name type="scientific">Pseudomonas kitaguniensis</name>
    <dbReference type="NCBI Taxonomy" id="2607908"/>
    <lineage>
        <taxon>Bacteria</taxon>
        <taxon>Pseudomonadati</taxon>
        <taxon>Pseudomonadota</taxon>
        <taxon>Gammaproteobacteria</taxon>
        <taxon>Pseudomonadales</taxon>
        <taxon>Pseudomonadaceae</taxon>
        <taxon>Pseudomonas</taxon>
    </lineage>
</organism>
<feature type="compositionally biased region" description="Basic and acidic residues" evidence="1">
    <location>
        <begin position="77"/>
        <end position="90"/>
    </location>
</feature>
<dbReference type="RefSeq" id="WP_152748912.1">
    <property type="nucleotide sequence ID" value="NZ_VUBA01000038.1"/>
</dbReference>
<dbReference type="AlphaFoldDB" id="A0A5N7JQG8"/>
<reference evidence="3 4" key="1">
    <citation type="submission" date="2019-09" db="EMBL/GenBank/DDBJ databases">
        <title>The draft genomes of Allium pathogen Pseudomonas sp.</title>
        <authorList>
            <person name="Fujikawa T."/>
            <person name="Sawada H."/>
        </authorList>
    </citation>
    <scope>NUCLEOTIDE SEQUENCE [LARGE SCALE GENOMIC DNA]</scope>
    <source>
        <strain evidence="3 4">MAFF 730085</strain>
    </source>
</reference>
<accession>A0A5N7JQG8</accession>
<feature type="region of interest" description="Disordered" evidence="1">
    <location>
        <begin position="30"/>
        <end position="90"/>
    </location>
</feature>
<evidence type="ECO:0000313" key="4">
    <source>
        <dbReference type="Proteomes" id="UP000325438"/>
    </source>
</evidence>
<sequence length="90" mass="9280">MKTRSSQRILLIVGFSAVLSGPAFAAFGDNPNPSATAVSSANAAGSAVPPVTHRHKKTASPTKDQKAPTAGKSTRQPSREKPEEKALTAP</sequence>
<dbReference type="EMBL" id="VUBA01000038">
    <property type="protein sequence ID" value="MPQ83642.1"/>
    <property type="molecule type" value="Genomic_DNA"/>
</dbReference>
<feature type="compositionally biased region" description="Low complexity" evidence="1">
    <location>
        <begin position="30"/>
        <end position="51"/>
    </location>
</feature>
<comment type="caution">
    <text evidence="3">The sequence shown here is derived from an EMBL/GenBank/DDBJ whole genome shotgun (WGS) entry which is preliminary data.</text>
</comment>
<keyword evidence="2" id="KW-0732">Signal</keyword>
<evidence type="ECO:0000256" key="2">
    <source>
        <dbReference type="SAM" id="SignalP"/>
    </source>
</evidence>
<feature type="chain" id="PRO_5024977864" evidence="2">
    <location>
        <begin position="26"/>
        <end position="90"/>
    </location>
</feature>
<evidence type="ECO:0000256" key="1">
    <source>
        <dbReference type="SAM" id="MobiDB-lite"/>
    </source>
</evidence>
<evidence type="ECO:0000313" key="3">
    <source>
        <dbReference type="EMBL" id="MPQ83642.1"/>
    </source>
</evidence>
<gene>
    <name evidence="3" type="ORF">F0170_06370</name>
</gene>
<name>A0A5N7JQG8_9PSED</name>